<feature type="domain" description="Lipoyl-binding" evidence="9">
    <location>
        <begin position="4"/>
        <end position="79"/>
    </location>
</feature>
<dbReference type="Gene3D" id="3.30.559.10">
    <property type="entry name" value="Chloramphenicol acetyltransferase-like domain"/>
    <property type="match status" value="1"/>
</dbReference>
<evidence type="ECO:0000256" key="4">
    <source>
        <dbReference type="ARBA" id="ARBA00022679"/>
    </source>
</evidence>
<evidence type="ECO:0000259" key="10">
    <source>
        <dbReference type="PROSITE" id="PS51826"/>
    </source>
</evidence>
<dbReference type="Gene3D" id="2.40.50.100">
    <property type="match status" value="1"/>
</dbReference>
<organism evidence="11 12">
    <name type="scientific">Pseudoxanthomonas putridarboris</name>
    <dbReference type="NCBI Taxonomy" id="752605"/>
    <lineage>
        <taxon>Bacteria</taxon>
        <taxon>Pseudomonadati</taxon>
        <taxon>Pseudomonadota</taxon>
        <taxon>Gammaproteobacteria</taxon>
        <taxon>Lysobacterales</taxon>
        <taxon>Lysobacteraceae</taxon>
        <taxon>Pseudoxanthomonas</taxon>
    </lineage>
</organism>
<dbReference type="SUPFAM" id="SSF47005">
    <property type="entry name" value="Peripheral subunit-binding domain of 2-oxo acid dehydrogenase complex"/>
    <property type="match status" value="1"/>
</dbReference>
<gene>
    <name evidence="11" type="ORF">AAD027_00280</name>
</gene>
<evidence type="ECO:0000256" key="5">
    <source>
        <dbReference type="ARBA" id="ARBA00022823"/>
    </source>
</evidence>
<feature type="region of interest" description="Disordered" evidence="8">
    <location>
        <begin position="80"/>
        <end position="134"/>
    </location>
</feature>
<dbReference type="Pfam" id="PF00198">
    <property type="entry name" value="2-oxoacid_dh"/>
    <property type="match status" value="1"/>
</dbReference>
<comment type="caution">
    <text evidence="11">The sequence shown here is derived from an EMBL/GenBank/DDBJ whole genome shotgun (WGS) entry which is preliminary data.</text>
</comment>
<comment type="subunit">
    <text evidence="3">Forms a 24-polypeptide structural core with octahedral symmetry.</text>
</comment>
<dbReference type="InterPro" id="IPR050743">
    <property type="entry name" value="2-oxoacid_DH_E2_comp"/>
</dbReference>
<dbReference type="InterPro" id="IPR036625">
    <property type="entry name" value="E3-bd_dom_sf"/>
</dbReference>
<evidence type="ECO:0000256" key="2">
    <source>
        <dbReference type="ARBA" id="ARBA00007317"/>
    </source>
</evidence>
<feature type="compositionally biased region" description="Low complexity" evidence="8">
    <location>
        <begin position="223"/>
        <end position="236"/>
    </location>
</feature>
<sequence length="475" mass="49036">MSDSKTFHLPDLGEGLPDATIVEWFVKEGDVIRLDEPLVSMETAKAVVEVPSPVSGKVVKLAGGAGDVVITGSMLAVFEPDPNLPQRAEGQDTGHHHGPPKESAVGGASAPTTPTTANVGAEAPPTKATENERADAGTVVGAMQSSNAIHAEQAVAVGGVRAMPAVRATAKKLGVDLARVRATGADGAVTMQDVKQAAAEGSAPVGGASAPTASPRARVGAEAMPPSALRAPSPASGEREAHARTALSASGKPMRTQPPGVSVSGQPEQLKGVRRNMARVMADAHAKVVPTTLSDDADVHAWTPGNDVTVRLIRAIVRACKAVPALNAWFDGDKLTRTLHPQVDIGIAVDTDDGLFVPALRNADILDAQGVREGINRLRAQVEDRSIPASELSGYTISLSNFGMFAGRYATPVVVPPCVAIVAAGRARHQVTPVMGGFESHKVVPLSVTFDHRACTGGEAARFLKTLIDDLALPA</sequence>
<comment type="similarity">
    <text evidence="2 7">Belongs to the 2-oxoacid dehydrogenase family.</text>
</comment>
<dbReference type="SUPFAM" id="SSF51230">
    <property type="entry name" value="Single hybrid motif"/>
    <property type="match status" value="1"/>
</dbReference>
<evidence type="ECO:0000256" key="7">
    <source>
        <dbReference type="RuleBase" id="RU003423"/>
    </source>
</evidence>
<evidence type="ECO:0000313" key="12">
    <source>
        <dbReference type="Proteomes" id="UP001459204"/>
    </source>
</evidence>
<feature type="domain" description="Peripheral subunit-binding (PSBD)" evidence="10">
    <location>
        <begin position="161"/>
        <end position="198"/>
    </location>
</feature>
<dbReference type="PANTHER" id="PTHR43178">
    <property type="entry name" value="DIHYDROLIPOAMIDE ACETYLTRANSFERASE COMPONENT OF PYRUVATE DEHYDROGENASE COMPLEX"/>
    <property type="match status" value="1"/>
</dbReference>
<dbReference type="InterPro" id="IPR011053">
    <property type="entry name" value="Single_hybrid_motif"/>
</dbReference>
<dbReference type="InterPro" id="IPR004167">
    <property type="entry name" value="PSBD"/>
</dbReference>
<dbReference type="PROSITE" id="PS51826">
    <property type="entry name" value="PSBD"/>
    <property type="match status" value="1"/>
</dbReference>
<dbReference type="PROSITE" id="PS50968">
    <property type="entry name" value="BIOTINYL_LIPOYL"/>
    <property type="match status" value="1"/>
</dbReference>
<evidence type="ECO:0000256" key="8">
    <source>
        <dbReference type="SAM" id="MobiDB-lite"/>
    </source>
</evidence>
<dbReference type="InterPro" id="IPR003016">
    <property type="entry name" value="2-oxoA_DH_lipoyl-BS"/>
</dbReference>
<evidence type="ECO:0000313" key="11">
    <source>
        <dbReference type="EMBL" id="MEL1262811.1"/>
    </source>
</evidence>
<dbReference type="InterPro" id="IPR001078">
    <property type="entry name" value="2-oxoacid_DH_actylTfrase"/>
</dbReference>
<keyword evidence="6 7" id="KW-0012">Acyltransferase</keyword>
<evidence type="ECO:0000256" key="1">
    <source>
        <dbReference type="ARBA" id="ARBA00001938"/>
    </source>
</evidence>
<name>A0ABU9IV12_9GAMM</name>
<reference evidence="11 12" key="1">
    <citation type="submission" date="2024-04" db="EMBL/GenBank/DDBJ databases">
        <title>Draft genome sequence of Pseudoxanthomonas putridarboris WD12.</title>
        <authorList>
            <person name="Oh J."/>
        </authorList>
    </citation>
    <scope>NUCLEOTIDE SEQUENCE [LARGE SCALE GENOMIC DNA]</scope>
    <source>
        <strain evidence="11 12">WD12</strain>
    </source>
</reference>
<dbReference type="PANTHER" id="PTHR43178:SF12">
    <property type="entry name" value="DIHYDROLIPOAMIDE ACETYLTRANSFERASE COMPONENT OF PYRUVATE DEHYDROGENASE COMPLEX"/>
    <property type="match status" value="1"/>
</dbReference>
<dbReference type="Gene3D" id="4.10.320.10">
    <property type="entry name" value="E3-binding domain"/>
    <property type="match status" value="1"/>
</dbReference>
<accession>A0ABU9IV12</accession>
<feature type="region of interest" description="Disordered" evidence="8">
    <location>
        <begin position="221"/>
        <end position="267"/>
    </location>
</feature>
<evidence type="ECO:0000256" key="3">
    <source>
        <dbReference type="ARBA" id="ARBA00011484"/>
    </source>
</evidence>
<dbReference type="EMBL" id="JBBWWT010000001">
    <property type="protein sequence ID" value="MEL1262811.1"/>
    <property type="molecule type" value="Genomic_DNA"/>
</dbReference>
<dbReference type="Pfam" id="PF00364">
    <property type="entry name" value="Biotin_lipoyl"/>
    <property type="match status" value="1"/>
</dbReference>
<dbReference type="SUPFAM" id="SSF52777">
    <property type="entry name" value="CoA-dependent acyltransferases"/>
    <property type="match status" value="1"/>
</dbReference>
<dbReference type="Proteomes" id="UP001459204">
    <property type="component" value="Unassembled WGS sequence"/>
</dbReference>
<protein>
    <recommendedName>
        <fullName evidence="7">Dihydrolipoamide acetyltransferase component of pyruvate dehydrogenase complex</fullName>
        <ecNumber evidence="7">2.3.1.-</ecNumber>
    </recommendedName>
</protein>
<dbReference type="InterPro" id="IPR023213">
    <property type="entry name" value="CAT-like_dom_sf"/>
</dbReference>
<evidence type="ECO:0000259" key="9">
    <source>
        <dbReference type="PROSITE" id="PS50968"/>
    </source>
</evidence>
<keyword evidence="12" id="KW-1185">Reference proteome</keyword>
<dbReference type="RefSeq" id="WP_341724015.1">
    <property type="nucleotide sequence ID" value="NZ_JBBWWT010000001.1"/>
</dbReference>
<proteinExistence type="inferred from homology"/>
<comment type="cofactor">
    <cofactor evidence="1 7">
        <name>(R)-lipoate</name>
        <dbReference type="ChEBI" id="CHEBI:83088"/>
    </cofactor>
</comment>
<keyword evidence="5 7" id="KW-0450">Lipoyl</keyword>
<evidence type="ECO:0000256" key="6">
    <source>
        <dbReference type="ARBA" id="ARBA00023315"/>
    </source>
</evidence>
<dbReference type="InterPro" id="IPR000089">
    <property type="entry name" value="Biotin_lipoyl"/>
</dbReference>
<dbReference type="CDD" id="cd06849">
    <property type="entry name" value="lipoyl_domain"/>
    <property type="match status" value="1"/>
</dbReference>
<dbReference type="Pfam" id="PF02817">
    <property type="entry name" value="E3_binding"/>
    <property type="match status" value="1"/>
</dbReference>
<keyword evidence="4 7" id="KW-0808">Transferase</keyword>
<dbReference type="PROSITE" id="PS00189">
    <property type="entry name" value="LIPOYL"/>
    <property type="match status" value="1"/>
</dbReference>
<dbReference type="EC" id="2.3.1.-" evidence="7"/>
<dbReference type="GO" id="GO:0016746">
    <property type="term" value="F:acyltransferase activity"/>
    <property type="evidence" value="ECO:0007669"/>
    <property type="project" value="UniProtKB-KW"/>
</dbReference>